<dbReference type="Pfam" id="PF20289">
    <property type="entry name" value="MComp1"/>
    <property type="match status" value="1"/>
</dbReference>
<organism evidence="1">
    <name type="scientific">Ectopseudomonas oleovorans</name>
    <name type="common">Pseudomonas oleovorans</name>
    <dbReference type="NCBI Taxonomy" id="301"/>
    <lineage>
        <taxon>Bacteria</taxon>
        <taxon>Pseudomonadati</taxon>
        <taxon>Pseudomonadota</taxon>
        <taxon>Gammaproteobacteria</taxon>
        <taxon>Pseudomonadales</taxon>
        <taxon>Pseudomonadaceae</taxon>
        <taxon>Ectopseudomonas</taxon>
    </lineage>
</organism>
<dbReference type="InterPro" id="IPR046905">
    <property type="entry name" value="ABC-3C_MC1"/>
</dbReference>
<reference evidence="1" key="1">
    <citation type="submission" date="2018-11" db="EMBL/GenBank/DDBJ databases">
        <authorList>
            <consortium name="Genoscope - CEA"/>
            <person name="William W."/>
        </authorList>
    </citation>
    <scope>NUCLEOTIDE SEQUENCE [LARGE SCALE GENOMIC DNA]</scope>
    <source>
        <strain evidence="1">T9AD</strain>
    </source>
</reference>
<sequence length="213" mass="23863">MGSGTRSGNRSLWEGTLIMMTLQQLAEAIRQRAEGRYEIQLADELELPEVDQDSLILRLKRAYLEKAGWRTVLLIELPSQSAQAAHQWAASVRDVLPEPETSDLFMFMILQDASHDEAIRIETDDRFCRKVVARQQEAPNDFLDRTFLAALEPPGNAEALSDPLAAALQALSSTQSWTRDHIDVWKSELLSTASGADVVRSLRASITRSEDQQ</sequence>
<evidence type="ECO:0000313" key="1">
    <source>
        <dbReference type="EMBL" id="VDN64743.1"/>
    </source>
</evidence>
<protein>
    <submittedName>
        <fullName evidence="1">Uncharacterized protein</fullName>
    </submittedName>
</protein>
<proteinExistence type="predicted"/>
<name>A0A653B7Y3_ECTOL</name>
<accession>A0A653B7Y3</accession>
<gene>
    <name evidence="1" type="ORF">POT9AD_3768</name>
</gene>
<dbReference type="EMBL" id="LR130779">
    <property type="protein sequence ID" value="VDN64743.1"/>
    <property type="molecule type" value="Genomic_DNA"/>
</dbReference>
<dbReference type="AlphaFoldDB" id="A0A653B7Y3"/>